<feature type="transmembrane region" description="Helical" evidence="1">
    <location>
        <begin position="48"/>
        <end position="66"/>
    </location>
</feature>
<gene>
    <name evidence="2" type="ORF">EHQ59_17205</name>
</gene>
<dbReference type="AlphaFoldDB" id="A0A4R9JLQ8"/>
<dbReference type="EMBL" id="RQGG01000051">
    <property type="protein sequence ID" value="TGL46857.1"/>
    <property type="molecule type" value="Genomic_DNA"/>
</dbReference>
<comment type="caution">
    <text evidence="2">The sequence shown here is derived from an EMBL/GenBank/DDBJ whole genome shotgun (WGS) entry which is preliminary data.</text>
</comment>
<evidence type="ECO:0000313" key="3">
    <source>
        <dbReference type="Proteomes" id="UP000297609"/>
    </source>
</evidence>
<keyword evidence="3" id="KW-1185">Reference proteome</keyword>
<accession>A0A4R9JLQ8</accession>
<reference evidence="2" key="1">
    <citation type="journal article" date="2019" name="PLoS Negl. Trop. Dis.">
        <title>Revisiting the worldwide diversity of Leptospira species in the environment.</title>
        <authorList>
            <person name="Vincent A.T."/>
            <person name="Schiettekatte O."/>
            <person name="Bourhy P."/>
            <person name="Veyrier F.J."/>
            <person name="Picardeau M."/>
        </authorList>
    </citation>
    <scope>NUCLEOTIDE SEQUENCE [LARGE SCALE GENOMIC DNA]</scope>
    <source>
        <strain evidence="2">201702454</strain>
    </source>
</reference>
<proteinExistence type="predicted"/>
<name>A0A4R9JLQ8_9LEPT</name>
<dbReference type="OrthoDB" id="9791120at2"/>
<keyword evidence="1" id="KW-1133">Transmembrane helix</keyword>
<sequence>MKSILFHPFLFHLIRILVILIIGQTLYFKYTGSEESIYIFTTLAMEPWGRLGLAVLETICVTLLLFPNLVWLGALFAFNLMLGAILSHFVFLGIVVMGDGGLLFGLGVIILLFSIYLLYYERNKIPYLKDFIQ</sequence>
<protein>
    <submittedName>
        <fullName evidence="2">DoxX family protein</fullName>
    </submittedName>
</protein>
<feature type="transmembrane region" description="Helical" evidence="1">
    <location>
        <begin position="102"/>
        <end position="120"/>
    </location>
</feature>
<organism evidence="2 3">
    <name type="scientific">Leptospira kemamanensis</name>
    <dbReference type="NCBI Taxonomy" id="2484942"/>
    <lineage>
        <taxon>Bacteria</taxon>
        <taxon>Pseudomonadati</taxon>
        <taxon>Spirochaetota</taxon>
        <taxon>Spirochaetia</taxon>
        <taxon>Leptospirales</taxon>
        <taxon>Leptospiraceae</taxon>
        <taxon>Leptospira</taxon>
    </lineage>
</organism>
<dbReference type="Proteomes" id="UP000297609">
    <property type="component" value="Unassembled WGS sequence"/>
</dbReference>
<keyword evidence="1" id="KW-0812">Transmembrane</keyword>
<evidence type="ECO:0000313" key="2">
    <source>
        <dbReference type="EMBL" id="TGL46857.1"/>
    </source>
</evidence>
<feature type="transmembrane region" description="Helical" evidence="1">
    <location>
        <begin position="9"/>
        <end position="28"/>
    </location>
</feature>
<evidence type="ECO:0000256" key="1">
    <source>
        <dbReference type="SAM" id="Phobius"/>
    </source>
</evidence>
<feature type="transmembrane region" description="Helical" evidence="1">
    <location>
        <begin position="73"/>
        <end position="96"/>
    </location>
</feature>
<keyword evidence="1" id="KW-0472">Membrane</keyword>